<accession>A0A7K1UNE4</accession>
<comment type="caution">
    <text evidence="6">The sequence shown here is derived from an EMBL/GenBank/DDBJ whole genome shotgun (WGS) entry which is preliminary data.</text>
</comment>
<sequence length="419" mass="45503">MTGEPSLRIVMLSLHTSPLAQAGTGDAGGLNVYVNALSHALAGRSTATVDIITTDLDGQYENPDSASASQGDYIRTLHPGLRIHVLRVWQSCQQDKSRLIECLDDLADRAAASLRRADAAPVNLVHSHYWISGLAGLKLSQELSTPLVHTMHTIGAVKLERDPSAVEDPRRHPAEERITAAASALTANTRREAADLQRHFSVPEERIAMVQPGTDLDTFYPPAEQDPRHRPPGRRPFRLTFAGRLQPHKGPQVAVAAVGALRRLRPELPVELTVAGRQSGPDAVDISRLAEQEQIADVVVLRKPLPHPELAELFRSSDVVLVPSYSESFGLVALEAKACGTPVLAHYVGGLAELVDHGSTGLLINSLDPDDWADALLRLAGDWERWKAHSAAAAELAQRYSWRSTAAQAMVAYRRAQSM</sequence>
<dbReference type="GO" id="GO:0016757">
    <property type="term" value="F:glycosyltransferase activity"/>
    <property type="evidence" value="ECO:0007669"/>
    <property type="project" value="UniProtKB-KW"/>
</dbReference>
<name>A0A7K1UNE4_9MICC</name>
<dbReference type="Pfam" id="PF00534">
    <property type="entry name" value="Glycos_transf_1"/>
    <property type="match status" value="1"/>
</dbReference>
<dbReference type="InterPro" id="IPR050194">
    <property type="entry name" value="Glycosyltransferase_grp1"/>
</dbReference>
<proteinExistence type="predicted"/>
<dbReference type="GO" id="GO:1901137">
    <property type="term" value="P:carbohydrate derivative biosynthetic process"/>
    <property type="evidence" value="ECO:0007669"/>
    <property type="project" value="UniProtKB-ARBA"/>
</dbReference>
<evidence type="ECO:0000259" key="5">
    <source>
        <dbReference type="Pfam" id="PF13579"/>
    </source>
</evidence>
<gene>
    <name evidence="6" type="ORF">GNZ21_14475</name>
</gene>
<dbReference type="AlphaFoldDB" id="A0A7K1UNE4"/>
<keyword evidence="2" id="KW-0328">Glycosyltransferase</keyword>
<evidence type="ECO:0000313" key="7">
    <source>
        <dbReference type="Proteomes" id="UP000460157"/>
    </source>
</evidence>
<keyword evidence="7" id="KW-1185">Reference proteome</keyword>
<dbReference type="RefSeq" id="WP_157325566.1">
    <property type="nucleotide sequence ID" value="NZ_BMFX01000003.1"/>
</dbReference>
<dbReference type="PANTHER" id="PTHR45947">
    <property type="entry name" value="SULFOQUINOVOSYL TRANSFERASE SQD2"/>
    <property type="match status" value="1"/>
</dbReference>
<keyword evidence="3 6" id="KW-0808">Transferase</keyword>
<dbReference type="Gene3D" id="3.40.50.2000">
    <property type="entry name" value="Glycogen Phosphorylase B"/>
    <property type="match status" value="2"/>
</dbReference>
<organism evidence="6 7">
    <name type="scientific">Nesterenkonia alkaliphila</name>
    <dbReference type="NCBI Taxonomy" id="1463631"/>
    <lineage>
        <taxon>Bacteria</taxon>
        <taxon>Bacillati</taxon>
        <taxon>Actinomycetota</taxon>
        <taxon>Actinomycetes</taxon>
        <taxon>Micrococcales</taxon>
        <taxon>Micrococcaceae</taxon>
        <taxon>Nesterenkonia</taxon>
    </lineage>
</organism>
<evidence type="ECO:0000259" key="4">
    <source>
        <dbReference type="Pfam" id="PF00534"/>
    </source>
</evidence>
<feature type="domain" description="Glycosyl transferase family 1" evidence="4">
    <location>
        <begin position="236"/>
        <end position="387"/>
    </location>
</feature>
<protein>
    <recommendedName>
        <fullName evidence="1">D-inositol 3-phosphate glycosyltransferase</fullName>
    </recommendedName>
</protein>
<reference evidence="6 7" key="1">
    <citation type="submission" date="2019-12" db="EMBL/GenBank/DDBJ databases">
        <title>Nesterenkonia muleiensis sp. nov., a novel actinobacterium isolated from sap of Populus euphratica.</title>
        <authorList>
            <person name="Wang R."/>
        </authorList>
    </citation>
    <scope>NUCLEOTIDE SEQUENCE [LARGE SCALE GENOMIC DNA]</scope>
    <source>
        <strain evidence="6 7">F10</strain>
    </source>
</reference>
<evidence type="ECO:0000313" key="6">
    <source>
        <dbReference type="EMBL" id="MVT27541.1"/>
    </source>
</evidence>
<evidence type="ECO:0000256" key="3">
    <source>
        <dbReference type="ARBA" id="ARBA00022679"/>
    </source>
</evidence>
<dbReference type="InterPro" id="IPR001296">
    <property type="entry name" value="Glyco_trans_1"/>
</dbReference>
<dbReference type="Proteomes" id="UP000460157">
    <property type="component" value="Unassembled WGS sequence"/>
</dbReference>
<feature type="domain" description="Glycosyltransferase subfamily 4-like N-terminal" evidence="5">
    <location>
        <begin position="28"/>
        <end position="213"/>
    </location>
</feature>
<evidence type="ECO:0000256" key="1">
    <source>
        <dbReference type="ARBA" id="ARBA00021292"/>
    </source>
</evidence>
<dbReference type="OrthoDB" id="9810929at2"/>
<dbReference type="PANTHER" id="PTHR45947:SF3">
    <property type="entry name" value="SULFOQUINOVOSYL TRANSFERASE SQD2"/>
    <property type="match status" value="1"/>
</dbReference>
<dbReference type="EMBL" id="WRPM01000101">
    <property type="protein sequence ID" value="MVT27541.1"/>
    <property type="molecule type" value="Genomic_DNA"/>
</dbReference>
<dbReference type="Pfam" id="PF13579">
    <property type="entry name" value="Glyco_trans_4_4"/>
    <property type="match status" value="1"/>
</dbReference>
<evidence type="ECO:0000256" key="2">
    <source>
        <dbReference type="ARBA" id="ARBA00022676"/>
    </source>
</evidence>
<dbReference type="InterPro" id="IPR028098">
    <property type="entry name" value="Glyco_trans_4-like_N"/>
</dbReference>
<dbReference type="SUPFAM" id="SSF53756">
    <property type="entry name" value="UDP-Glycosyltransferase/glycogen phosphorylase"/>
    <property type="match status" value="1"/>
</dbReference>